<dbReference type="CDD" id="cd00685">
    <property type="entry name" value="Trans_IPPS_HT"/>
    <property type="match status" value="2"/>
</dbReference>
<name>A0AAJ7E4Z6_PAPXU</name>
<dbReference type="GO" id="GO:0004337">
    <property type="term" value="F:(2E,6E)-farnesyl diphosphate synthase activity"/>
    <property type="evidence" value="ECO:0007669"/>
    <property type="project" value="TreeGrafter"/>
</dbReference>
<evidence type="ECO:0000256" key="6">
    <source>
        <dbReference type="ARBA" id="ARBA00023229"/>
    </source>
</evidence>
<dbReference type="GeneID" id="106114311"/>
<evidence type="ECO:0000256" key="3">
    <source>
        <dbReference type="ARBA" id="ARBA00022679"/>
    </source>
</evidence>
<sequence>MFSTKKSWDKILQIYKNEIRRQISKTTSVTNSDAMAPRLDQSANKSPQNDEIGLPKKLLKLQKYHRFLSTLTPQQMPLAARGLAVSKDQSREFMACFPDIVRDLTKTGKHIDVPEASKWLAKLLQYNVPNGKKNRGLATVLAYKMLEKPDNLTPENIHLANIMGWCTEMFHTHQLLLNDIMEGSEMRRGAPCWHRRPDVGLSGINDAVFVQSAMYSTLKRHFSAKSYYKNVLEMFNEMLLKCSIGHHLEKQLTKTDKPDLSLFTMEKYEAITKYKTAYYTFQMPVGLALLMTGIDDPETHRQAKTILLEMGEFFQIQDDFLDCFGDPAVIGKDGCDIQDGKCTWLAVVALQRATLEQRQIIENHYGSAKPEDVARIKDLYEELQLPHTYSVYEEATYDLLRTQIQQVTRGLPHDFILRSNSCKMATNVSISERQKEKETFQDVLPNVIQSIVTIPKLIEVPEFSVWMKKVLEYNLAGGKKNRGLITVQAYEMLEKPENITEESLRQSRIMGWCVEMLQAYLLMTDDIMDGSTTRRGVPCWFRLPEVGLGAVNDVILVYTAMMEVLKLHFGDKNEYTHIVNSFNETLMFTSLGQHLDYTMAHRKKNDYSLFTIDRYNAIVKYKTSYYTFKLPICLGMLLANITDPNSHKIAEEICLEIGHLFQMQDDFIDCFGSESVTGKAGTDIQEGKCSWLAVTALQRCNDAQKNVFVSCYGSKEPAHVERIQRLYEQLGLPKLYREEERARYDAVVERVQHLPPNTNLPPELFLRTLDMIYKRQQ</sequence>
<keyword evidence="6" id="KW-0414">Isoprene biosynthesis</keyword>
<reference evidence="10" key="1">
    <citation type="submission" date="2025-08" db="UniProtKB">
        <authorList>
            <consortium name="RefSeq"/>
        </authorList>
    </citation>
    <scope>IDENTIFICATION</scope>
</reference>
<dbReference type="GO" id="GO:0042811">
    <property type="term" value="P:pheromone biosynthetic process"/>
    <property type="evidence" value="ECO:0007669"/>
    <property type="project" value="UniProtKB-ARBA"/>
</dbReference>
<dbReference type="AlphaFoldDB" id="A0AAJ7E4Z6"/>
<dbReference type="PANTHER" id="PTHR11525:SF0">
    <property type="entry name" value="FARNESYL PYROPHOSPHATE SYNTHASE"/>
    <property type="match status" value="1"/>
</dbReference>
<evidence type="ECO:0000256" key="9">
    <source>
        <dbReference type="SAM" id="MobiDB-lite"/>
    </source>
</evidence>
<evidence type="ECO:0000256" key="8">
    <source>
        <dbReference type="ARBA" id="ARBA00034546"/>
    </source>
</evidence>
<comment type="cofactor">
    <cofactor evidence="1">
        <name>Mg(2+)</name>
        <dbReference type="ChEBI" id="CHEBI:18420"/>
    </cofactor>
</comment>
<evidence type="ECO:0000313" key="10">
    <source>
        <dbReference type="RefSeq" id="XP_013162916.1"/>
    </source>
</evidence>
<dbReference type="GO" id="GO:0004161">
    <property type="term" value="F:dimethylallyltranstransferase activity"/>
    <property type="evidence" value="ECO:0007669"/>
    <property type="project" value="TreeGrafter"/>
</dbReference>
<dbReference type="SFLD" id="SFLDS00005">
    <property type="entry name" value="Isoprenoid_Synthase_Type_I"/>
    <property type="match status" value="1"/>
</dbReference>
<dbReference type="Proteomes" id="UP000694872">
    <property type="component" value="Unplaced"/>
</dbReference>
<dbReference type="InterPro" id="IPR000092">
    <property type="entry name" value="Polyprenyl_synt"/>
</dbReference>
<dbReference type="CTD" id="692433"/>
<feature type="region of interest" description="Disordered" evidence="9">
    <location>
        <begin position="26"/>
        <end position="52"/>
    </location>
</feature>
<keyword evidence="3" id="KW-0808">Transferase</keyword>
<evidence type="ECO:0000256" key="1">
    <source>
        <dbReference type="ARBA" id="ARBA00001946"/>
    </source>
</evidence>
<dbReference type="Gene3D" id="1.10.600.10">
    <property type="entry name" value="Farnesyl Diphosphate Synthase"/>
    <property type="match status" value="2"/>
</dbReference>
<dbReference type="InterPro" id="IPR033749">
    <property type="entry name" value="Polyprenyl_synt_CS"/>
</dbReference>
<dbReference type="SUPFAM" id="SSF48576">
    <property type="entry name" value="Terpenoid synthases"/>
    <property type="match status" value="2"/>
</dbReference>
<evidence type="ECO:0000256" key="5">
    <source>
        <dbReference type="ARBA" id="ARBA00022842"/>
    </source>
</evidence>
<dbReference type="InterPro" id="IPR008949">
    <property type="entry name" value="Isoprenoid_synthase_dom_sf"/>
</dbReference>
<protein>
    <recommendedName>
        <fullName evidence="8">Farnesyl pyrophosphate synthase</fullName>
    </recommendedName>
</protein>
<keyword evidence="4" id="KW-0479">Metal-binding</keyword>
<evidence type="ECO:0000256" key="2">
    <source>
        <dbReference type="ARBA" id="ARBA00006706"/>
    </source>
</evidence>
<dbReference type="GO" id="GO:0045337">
    <property type="term" value="P:farnesyl diphosphate biosynthetic process"/>
    <property type="evidence" value="ECO:0007669"/>
    <property type="project" value="TreeGrafter"/>
</dbReference>
<evidence type="ECO:0000256" key="4">
    <source>
        <dbReference type="ARBA" id="ARBA00022723"/>
    </source>
</evidence>
<gene>
    <name evidence="10" type="primary">LOC106114311</name>
</gene>
<comment type="similarity">
    <text evidence="2">Belongs to the FPP/GGPP synthase family.</text>
</comment>
<dbReference type="SFLD" id="SFLDG01017">
    <property type="entry name" value="Polyprenyl_Transferase_Like"/>
    <property type="match status" value="1"/>
</dbReference>
<dbReference type="Pfam" id="PF00348">
    <property type="entry name" value="polyprenyl_synt"/>
    <property type="match status" value="2"/>
</dbReference>
<keyword evidence="5" id="KW-0460">Magnesium</keyword>
<dbReference type="PROSITE" id="PS00444">
    <property type="entry name" value="POLYPRENYL_SYNTHASE_2"/>
    <property type="match status" value="2"/>
</dbReference>
<dbReference type="PANTHER" id="PTHR11525">
    <property type="entry name" value="FARNESYL-PYROPHOSPHATE SYNTHETASE"/>
    <property type="match status" value="1"/>
</dbReference>
<proteinExistence type="inferred from homology"/>
<organism evidence="10">
    <name type="scientific">Papilio xuthus</name>
    <name type="common">Asian swallowtail butterfly</name>
    <dbReference type="NCBI Taxonomy" id="66420"/>
    <lineage>
        <taxon>Eukaryota</taxon>
        <taxon>Metazoa</taxon>
        <taxon>Ecdysozoa</taxon>
        <taxon>Arthropoda</taxon>
        <taxon>Hexapoda</taxon>
        <taxon>Insecta</taxon>
        <taxon>Pterygota</taxon>
        <taxon>Neoptera</taxon>
        <taxon>Endopterygota</taxon>
        <taxon>Lepidoptera</taxon>
        <taxon>Glossata</taxon>
        <taxon>Ditrysia</taxon>
        <taxon>Papilionoidea</taxon>
        <taxon>Papilionidae</taxon>
        <taxon>Papilioninae</taxon>
        <taxon>Papilio</taxon>
    </lineage>
</organism>
<dbReference type="GO" id="GO:0005737">
    <property type="term" value="C:cytoplasm"/>
    <property type="evidence" value="ECO:0007669"/>
    <property type="project" value="TreeGrafter"/>
</dbReference>
<comment type="pathway">
    <text evidence="7">Pheromone biosynthesis.</text>
</comment>
<evidence type="ECO:0000256" key="7">
    <source>
        <dbReference type="ARBA" id="ARBA00033740"/>
    </source>
</evidence>
<dbReference type="GO" id="GO:0046872">
    <property type="term" value="F:metal ion binding"/>
    <property type="evidence" value="ECO:0007669"/>
    <property type="project" value="UniProtKB-KW"/>
</dbReference>
<dbReference type="FunFam" id="1.10.600.10:FF:000021">
    <property type="entry name" value="Farnesyl pyrophosphate synthase"/>
    <property type="match status" value="1"/>
</dbReference>
<accession>A0AAJ7E4Z6</accession>
<dbReference type="RefSeq" id="XP_013162916.1">
    <property type="nucleotide sequence ID" value="XM_013307462.1"/>
</dbReference>
<dbReference type="KEGG" id="pxu:106114311"/>
<dbReference type="PROSITE" id="PS00723">
    <property type="entry name" value="POLYPRENYL_SYNTHASE_1"/>
    <property type="match status" value="1"/>
</dbReference>
<dbReference type="InterPro" id="IPR039702">
    <property type="entry name" value="FPS1-like"/>
</dbReference>